<dbReference type="Proteomes" id="UP000799772">
    <property type="component" value="Unassembled WGS sequence"/>
</dbReference>
<dbReference type="PROSITE" id="PS50102">
    <property type="entry name" value="RRM"/>
    <property type="match status" value="2"/>
</dbReference>
<feature type="region of interest" description="Disordered" evidence="3">
    <location>
        <begin position="279"/>
        <end position="302"/>
    </location>
</feature>
<dbReference type="SUPFAM" id="SSF54928">
    <property type="entry name" value="RNA-binding domain, RBD"/>
    <property type="match status" value="2"/>
</dbReference>
<keyword evidence="6" id="KW-1185">Reference proteome</keyword>
<accession>A0A9P4I2F1</accession>
<dbReference type="AlphaFoldDB" id="A0A9P4I2F1"/>
<organism evidence="5 6">
    <name type="scientific">Rhizodiscina lignyota</name>
    <dbReference type="NCBI Taxonomy" id="1504668"/>
    <lineage>
        <taxon>Eukaryota</taxon>
        <taxon>Fungi</taxon>
        <taxon>Dikarya</taxon>
        <taxon>Ascomycota</taxon>
        <taxon>Pezizomycotina</taxon>
        <taxon>Dothideomycetes</taxon>
        <taxon>Pleosporomycetidae</taxon>
        <taxon>Aulographales</taxon>
        <taxon>Rhizodiscinaceae</taxon>
        <taxon>Rhizodiscina</taxon>
    </lineage>
</organism>
<dbReference type="CDD" id="cd00590">
    <property type="entry name" value="RRM_SF"/>
    <property type="match status" value="1"/>
</dbReference>
<gene>
    <name evidence="5" type="ORF">NA57DRAFT_50447</name>
</gene>
<feature type="compositionally biased region" description="Basic and acidic residues" evidence="3">
    <location>
        <begin position="279"/>
        <end position="296"/>
    </location>
</feature>
<feature type="domain" description="RRM" evidence="4">
    <location>
        <begin position="63"/>
        <end position="142"/>
    </location>
</feature>
<dbReference type="Pfam" id="PF00076">
    <property type="entry name" value="RRM_1"/>
    <property type="match status" value="2"/>
</dbReference>
<protein>
    <submittedName>
        <fullName evidence="5">RNA-binding domain-containing protein</fullName>
    </submittedName>
</protein>
<evidence type="ECO:0000256" key="2">
    <source>
        <dbReference type="PROSITE-ProRule" id="PRU00176"/>
    </source>
</evidence>
<dbReference type="InterPro" id="IPR012677">
    <property type="entry name" value="Nucleotide-bd_a/b_plait_sf"/>
</dbReference>
<evidence type="ECO:0000313" key="6">
    <source>
        <dbReference type="Proteomes" id="UP000799772"/>
    </source>
</evidence>
<comment type="caution">
    <text evidence="5">The sequence shown here is derived from an EMBL/GenBank/DDBJ whole genome shotgun (WGS) entry which is preliminary data.</text>
</comment>
<sequence>MDDQGGVPLPRSRASMNWRRRDETPRAEHVSQPDGDFQNGRGQNGSRKSQRTDDSPDSVGSGTRLYVGNLLYKVQREDVESFFTSNGFNICGMSMSIDPFTGRNPSYAFVDFETQDEANNAKEALNGAELLGRPVKINDGVKKSEGGDRFQSRVKNWGRGGVNDYKPTFDRWTRDDAPSHYVKPLEQGCRAFIGNLPRIEPQAAVDAEMQQVFSGFELAAVSKIINPLRDQPERASEKGNHYFCFVDFQTPEEAERAIAECDQKTGSWGGAVRVAKAKDNRDRKVIREQFGGDRRSSAPKSQ</sequence>
<keyword evidence="1 2" id="KW-0694">RNA-binding</keyword>
<dbReference type="InterPro" id="IPR035979">
    <property type="entry name" value="RBD_domain_sf"/>
</dbReference>
<name>A0A9P4I2F1_9PEZI</name>
<dbReference type="GO" id="GO:0003723">
    <property type="term" value="F:RNA binding"/>
    <property type="evidence" value="ECO:0007669"/>
    <property type="project" value="UniProtKB-UniRule"/>
</dbReference>
<feature type="domain" description="RRM" evidence="4">
    <location>
        <begin position="189"/>
        <end position="279"/>
    </location>
</feature>
<evidence type="ECO:0000259" key="4">
    <source>
        <dbReference type="PROSITE" id="PS50102"/>
    </source>
</evidence>
<feature type="compositionally biased region" description="Basic and acidic residues" evidence="3">
    <location>
        <begin position="19"/>
        <end position="31"/>
    </location>
</feature>
<dbReference type="PANTHER" id="PTHR21245">
    <property type="entry name" value="HETEROGENEOUS NUCLEAR RIBONUCLEOPROTEIN"/>
    <property type="match status" value="1"/>
</dbReference>
<reference evidence="5" key="1">
    <citation type="journal article" date="2020" name="Stud. Mycol.">
        <title>101 Dothideomycetes genomes: a test case for predicting lifestyles and emergence of pathogens.</title>
        <authorList>
            <person name="Haridas S."/>
            <person name="Albert R."/>
            <person name="Binder M."/>
            <person name="Bloem J."/>
            <person name="Labutti K."/>
            <person name="Salamov A."/>
            <person name="Andreopoulos B."/>
            <person name="Baker S."/>
            <person name="Barry K."/>
            <person name="Bills G."/>
            <person name="Bluhm B."/>
            <person name="Cannon C."/>
            <person name="Castanera R."/>
            <person name="Culley D."/>
            <person name="Daum C."/>
            <person name="Ezra D."/>
            <person name="Gonzalez J."/>
            <person name="Henrissat B."/>
            <person name="Kuo A."/>
            <person name="Liang C."/>
            <person name="Lipzen A."/>
            <person name="Lutzoni F."/>
            <person name="Magnuson J."/>
            <person name="Mondo S."/>
            <person name="Nolan M."/>
            <person name="Ohm R."/>
            <person name="Pangilinan J."/>
            <person name="Park H.-J."/>
            <person name="Ramirez L."/>
            <person name="Alfaro M."/>
            <person name="Sun H."/>
            <person name="Tritt A."/>
            <person name="Yoshinaga Y."/>
            <person name="Zwiers L.-H."/>
            <person name="Turgeon B."/>
            <person name="Goodwin S."/>
            <person name="Spatafora J."/>
            <person name="Crous P."/>
            <person name="Grigoriev I."/>
        </authorList>
    </citation>
    <scope>NUCLEOTIDE SEQUENCE</scope>
    <source>
        <strain evidence="5">CBS 133067</strain>
    </source>
</reference>
<evidence type="ECO:0000313" key="5">
    <source>
        <dbReference type="EMBL" id="KAF2092369.1"/>
    </source>
</evidence>
<dbReference type="InterPro" id="IPR000504">
    <property type="entry name" value="RRM_dom"/>
</dbReference>
<evidence type="ECO:0000256" key="1">
    <source>
        <dbReference type="ARBA" id="ARBA00022884"/>
    </source>
</evidence>
<dbReference type="OrthoDB" id="272703at2759"/>
<proteinExistence type="predicted"/>
<dbReference type="EMBL" id="ML978148">
    <property type="protein sequence ID" value="KAF2092369.1"/>
    <property type="molecule type" value="Genomic_DNA"/>
</dbReference>
<evidence type="ECO:0000256" key="3">
    <source>
        <dbReference type="SAM" id="MobiDB-lite"/>
    </source>
</evidence>
<dbReference type="SMART" id="SM00360">
    <property type="entry name" value="RRM"/>
    <property type="match status" value="2"/>
</dbReference>
<feature type="region of interest" description="Disordered" evidence="3">
    <location>
        <begin position="1"/>
        <end position="62"/>
    </location>
</feature>
<dbReference type="Gene3D" id="3.30.70.330">
    <property type="match status" value="2"/>
</dbReference>